<dbReference type="SUPFAM" id="SSF48726">
    <property type="entry name" value="Immunoglobulin"/>
    <property type="match status" value="1"/>
</dbReference>
<evidence type="ECO:0000313" key="3">
    <source>
        <dbReference type="Proteomes" id="UP001168972"/>
    </source>
</evidence>
<dbReference type="InterPro" id="IPR007110">
    <property type="entry name" value="Ig-like_dom"/>
</dbReference>
<dbReference type="SMART" id="SM00409">
    <property type="entry name" value="IG"/>
    <property type="match status" value="1"/>
</dbReference>
<evidence type="ECO:0000259" key="1">
    <source>
        <dbReference type="PROSITE" id="PS50835"/>
    </source>
</evidence>
<dbReference type="InterPro" id="IPR003598">
    <property type="entry name" value="Ig_sub2"/>
</dbReference>
<protein>
    <recommendedName>
        <fullName evidence="1">Ig-like domain-containing protein</fullName>
    </recommendedName>
</protein>
<accession>A0AA39L0U8</accession>
<dbReference type="AlphaFoldDB" id="A0AA39L0U8"/>
<name>A0AA39L0U8_MICHY</name>
<dbReference type="GO" id="GO:0032589">
    <property type="term" value="C:neuron projection membrane"/>
    <property type="evidence" value="ECO:0007669"/>
    <property type="project" value="TreeGrafter"/>
</dbReference>
<dbReference type="EMBL" id="JAQQBR010000002">
    <property type="protein sequence ID" value="KAK0180924.1"/>
    <property type="molecule type" value="Genomic_DNA"/>
</dbReference>
<gene>
    <name evidence="2" type="ORF">PV327_003254</name>
</gene>
<sequence length="228" mass="26027">MPINPEINAQLPPLRIPRLRHHHVNHWDPYFENAMGQEIIGPQDVALHLGATAMLDCRVVMLADKTVMWTRQGAERPFLLTVGLDVHISDERYSVNFRYPNNYRLTIASVRREDHGQYACQINTHPPRTLITNVTVLAPDIRIIDEASHELRDRYYKMGSGIELACIVRPSRPSAKIPQPTWSKSGKPLLEHVNVYHMNGDELPLQLVVFKAVLATSNSHSRIKHQLT</sequence>
<feature type="domain" description="Ig-like" evidence="1">
    <location>
        <begin position="29"/>
        <end position="135"/>
    </location>
</feature>
<proteinExistence type="predicted"/>
<dbReference type="PROSITE" id="PS50835">
    <property type="entry name" value="IG_LIKE"/>
    <property type="match status" value="1"/>
</dbReference>
<organism evidence="2 3">
    <name type="scientific">Microctonus hyperodae</name>
    <name type="common">Parasitoid wasp</name>
    <dbReference type="NCBI Taxonomy" id="165561"/>
    <lineage>
        <taxon>Eukaryota</taxon>
        <taxon>Metazoa</taxon>
        <taxon>Ecdysozoa</taxon>
        <taxon>Arthropoda</taxon>
        <taxon>Hexapoda</taxon>
        <taxon>Insecta</taxon>
        <taxon>Pterygota</taxon>
        <taxon>Neoptera</taxon>
        <taxon>Endopterygota</taxon>
        <taxon>Hymenoptera</taxon>
        <taxon>Apocrita</taxon>
        <taxon>Ichneumonoidea</taxon>
        <taxon>Braconidae</taxon>
        <taxon>Euphorinae</taxon>
        <taxon>Microctonus</taxon>
    </lineage>
</organism>
<dbReference type="InterPro" id="IPR013783">
    <property type="entry name" value="Ig-like_fold"/>
</dbReference>
<dbReference type="PANTHER" id="PTHR23279">
    <property type="entry name" value="DEFECTIVE PROBOSCIS EXTENSION RESPONSE DPR -RELATED"/>
    <property type="match status" value="1"/>
</dbReference>
<dbReference type="InterPro" id="IPR003599">
    <property type="entry name" value="Ig_sub"/>
</dbReference>
<comment type="caution">
    <text evidence="2">The sequence shown here is derived from an EMBL/GenBank/DDBJ whole genome shotgun (WGS) entry which is preliminary data.</text>
</comment>
<dbReference type="SMART" id="SM00408">
    <property type="entry name" value="IGc2"/>
    <property type="match status" value="1"/>
</dbReference>
<dbReference type="InterPro" id="IPR037448">
    <property type="entry name" value="Zig-8"/>
</dbReference>
<dbReference type="InterPro" id="IPR013098">
    <property type="entry name" value="Ig_I-set"/>
</dbReference>
<dbReference type="PANTHER" id="PTHR23279:SF3">
    <property type="entry name" value="DEFECTIVE PROBOSCIS EXTENSION RESPONSE 18"/>
    <property type="match status" value="1"/>
</dbReference>
<dbReference type="Gene3D" id="2.60.40.10">
    <property type="entry name" value="Immunoglobulins"/>
    <property type="match status" value="1"/>
</dbReference>
<dbReference type="Pfam" id="PF07679">
    <property type="entry name" value="I-set"/>
    <property type="match status" value="1"/>
</dbReference>
<dbReference type="Proteomes" id="UP001168972">
    <property type="component" value="Unassembled WGS sequence"/>
</dbReference>
<evidence type="ECO:0000313" key="2">
    <source>
        <dbReference type="EMBL" id="KAK0180924.1"/>
    </source>
</evidence>
<dbReference type="InterPro" id="IPR036179">
    <property type="entry name" value="Ig-like_dom_sf"/>
</dbReference>
<reference evidence="2" key="1">
    <citation type="journal article" date="2023" name="bioRxiv">
        <title>Scaffold-level genome assemblies of two parasitoid biocontrol wasps reveal the parthenogenesis mechanism and an associated novel virus.</title>
        <authorList>
            <person name="Inwood S."/>
            <person name="Skelly J."/>
            <person name="Guhlin J."/>
            <person name="Harrop T."/>
            <person name="Goldson S."/>
            <person name="Dearden P."/>
        </authorList>
    </citation>
    <scope>NUCLEOTIDE SEQUENCE</scope>
    <source>
        <strain evidence="2">Lincoln</strain>
        <tissue evidence="2">Whole body</tissue>
    </source>
</reference>
<reference evidence="2" key="2">
    <citation type="submission" date="2023-03" db="EMBL/GenBank/DDBJ databases">
        <authorList>
            <person name="Inwood S.N."/>
            <person name="Skelly J.G."/>
            <person name="Guhlin J."/>
            <person name="Harrop T.W.R."/>
            <person name="Goldson S.G."/>
            <person name="Dearden P.K."/>
        </authorList>
    </citation>
    <scope>NUCLEOTIDE SEQUENCE</scope>
    <source>
        <strain evidence="2">Lincoln</strain>
        <tissue evidence="2">Whole body</tissue>
    </source>
</reference>
<keyword evidence="3" id="KW-1185">Reference proteome</keyword>
<dbReference type="GO" id="GO:0050808">
    <property type="term" value="P:synapse organization"/>
    <property type="evidence" value="ECO:0007669"/>
    <property type="project" value="TreeGrafter"/>
</dbReference>